<dbReference type="AlphaFoldDB" id="A0A4P6HLJ9"/>
<feature type="domain" description="Zinc finger/thioredoxin putative" evidence="3">
    <location>
        <begin position="1"/>
        <end position="35"/>
    </location>
</feature>
<protein>
    <recommendedName>
        <fullName evidence="3">Zinc finger/thioredoxin putative domain-containing protein</fullName>
    </recommendedName>
</protein>
<dbReference type="EMBL" id="CP026538">
    <property type="protein sequence ID" value="QAZ67566.1"/>
    <property type="molecule type" value="Genomic_DNA"/>
</dbReference>
<feature type="compositionally biased region" description="Low complexity" evidence="1">
    <location>
        <begin position="182"/>
        <end position="219"/>
    </location>
</feature>
<dbReference type="Proteomes" id="UP000293296">
    <property type="component" value="Chromosome"/>
</dbReference>
<feature type="region of interest" description="Disordered" evidence="1">
    <location>
        <begin position="176"/>
        <end position="222"/>
    </location>
</feature>
<reference evidence="4 5" key="1">
    <citation type="submission" date="2018-02" db="EMBL/GenBank/DDBJ databases">
        <title>Genome sequence of Desulfovibrio carbinolicus DSM 3852.</title>
        <authorList>
            <person name="Wilbanks E."/>
            <person name="Skennerton C.T."/>
            <person name="Orphan V.J."/>
        </authorList>
    </citation>
    <scope>NUCLEOTIDE SEQUENCE [LARGE SCALE GENOMIC DNA]</scope>
    <source>
        <strain evidence="4 5">DSM 3852</strain>
    </source>
</reference>
<keyword evidence="2" id="KW-0812">Transmembrane</keyword>
<dbReference type="OrthoDB" id="5506264at2"/>
<dbReference type="NCBIfam" id="TIGR02098">
    <property type="entry name" value="MJ0042_CXXC"/>
    <property type="match status" value="1"/>
</dbReference>
<evidence type="ECO:0000256" key="2">
    <source>
        <dbReference type="SAM" id="Phobius"/>
    </source>
</evidence>
<feature type="region of interest" description="Disordered" evidence="1">
    <location>
        <begin position="37"/>
        <end position="138"/>
    </location>
</feature>
<keyword evidence="2" id="KW-1133">Transmembrane helix</keyword>
<evidence type="ECO:0000259" key="3">
    <source>
        <dbReference type="Pfam" id="PF13717"/>
    </source>
</evidence>
<dbReference type="KEGG" id="dcb:C3Y92_10140"/>
<dbReference type="InterPro" id="IPR011723">
    <property type="entry name" value="Znf/thioredoxin_put"/>
</dbReference>
<keyword evidence="2" id="KW-0472">Membrane</keyword>
<keyword evidence="5" id="KW-1185">Reference proteome</keyword>
<feature type="transmembrane region" description="Helical" evidence="2">
    <location>
        <begin position="146"/>
        <end position="167"/>
    </location>
</feature>
<evidence type="ECO:0000313" key="4">
    <source>
        <dbReference type="EMBL" id="QAZ67566.1"/>
    </source>
</evidence>
<evidence type="ECO:0000313" key="5">
    <source>
        <dbReference type="Proteomes" id="UP000293296"/>
    </source>
</evidence>
<dbReference type="InterPro" id="IPR021834">
    <property type="entry name" value="DUF3426"/>
</dbReference>
<dbReference type="Pfam" id="PF13717">
    <property type="entry name" value="Zn_ribbon_4"/>
    <property type="match status" value="1"/>
</dbReference>
<proteinExistence type="predicted"/>
<name>A0A4P6HLJ9_9BACT</name>
<evidence type="ECO:0000256" key="1">
    <source>
        <dbReference type="SAM" id="MobiDB-lite"/>
    </source>
</evidence>
<gene>
    <name evidence="4" type="ORF">C3Y92_10140</name>
</gene>
<dbReference type="Pfam" id="PF11906">
    <property type="entry name" value="DUF3426"/>
    <property type="match status" value="1"/>
</dbReference>
<feature type="compositionally biased region" description="Low complexity" evidence="1">
    <location>
        <begin position="95"/>
        <end position="107"/>
    </location>
</feature>
<organism evidence="4 5">
    <name type="scientific">Solidesulfovibrio carbinolicus</name>
    <dbReference type="NCBI Taxonomy" id="296842"/>
    <lineage>
        <taxon>Bacteria</taxon>
        <taxon>Pseudomonadati</taxon>
        <taxon>Thermodesulfobacteriota</taxon>
        <taxon>Desulfovibrionia</taxon>
        <taxon>Desulfovibrionales</taxon>
        <taxon>Desulfovibrionaceae</taxon>
        <taxon>Solidesulfovibrio</taxon>
    </lineage>
</organism>
<sequence length="356" mass="37177">MIVQCPNCQAKFNLPDNKVGPDGAKLRCGKCRNVFHVDPPAPSESSDLGGLTDFDFPDDLAPTPPRAGAAGGDRPGPSIPDDGVPGDLFHSESYAPSAAPKKQAAPEPDADDDFPGGPVKPGFSLDDVADLPLPGSRPSKERRKRVLLLGGILVGLLAATLAAVYFLDLMPGKKAAKDAGQTPAADTAAPSGDAAKPAAPGTDAAKSATPGAPAGQGAQKPEEAAKVKDIMLQNVRQYYVSNEKAGQLFVIEGKAVNNFKSPKEMLKLEASLFDEKGGTLVSKEELAGNTVSLFQLQVMTRDELKNALASQVGVLTNNTNIAPAGEVPFMMVFFDPPEAVKEFGVKVVDAKDPPRQ</sequence>
<dbReference type="RefSeq" id="WP_129352268.1">
    <property type="nucleotide sequence ID" value="NZ_CP026538.1"/>
</dbReference>
<accession>A0A4P6HLJ9</accession>